<dbReference type="OrthoDB" id="10248838at2759"/>
<dbReference type="Proteomes" id="UP000094285">
    <property type="component" value="Unassembled WGS sequence"/>
</dbReference>
<dbReference type="PANTHER" id="PTHR12857">
    <property type="entry name" value="CXXC MOTIF CONTAINING ZINC BINDING PROTEIN"/>
    <property type="match status" value="1"/>
</dbReference>
<name>A0A1E4SS85_9ASCO</name>
<dbReference type="PANTHER" id="PTHR12857:SF0">
    <property type="entry name" value="CXXC MOTIF CONTAINING ZINC BINDING PROTEIN"/>
    <property type="match status" value="1"/>
</dbReference>
<comment type="similarity">
    <text evidence="1">Belongs to the UPF0587 family.</text>
</comment>
<evidence type="ECO:0000313" key="4">
    <source>
        <dbReference type="EMBL" id="ODV82361.1"/>
    </source>
</evidence>
<dbReference type="GO" id="GO:0008270">
    <property type="term" value="F:zinc ion binding"/>
    <property type="evidence" value="ECO:0007669"/>
    <property type="project" value="TreeGrafter"/>
</dbReference>
<proteinExistence type="inferred from homology"/>
<dbReference type="GeneID" id="30983415"/>
<reference evidence="5" key="1">
    <citation type="submission" date="2016-05" db="EMBL/GenBank/DDBJ databases">
        <title>Comparative genomics of biotechnologically important yeasts.</title>
        <authorList>
            <consortium name="DOE Joint Genome Institute"/>
            <person name="Riley R."/>
            <person name="Haridas S."/>
            <person name="Wolfe K.H."/>
            <person name="Lopes M.R."/>
            <person name="Hittinger C.T."/>
            <person name="Goker M."/>
            <person name="Salamov A."/>
            <person name="Wisecaver J."/>
            <person name="Long T.M."/>
            <person name="Aerts A.L."/>
            <person name="Barry K."/>
            <person name="Choi C."/>
            <person name="Clum A."/>
            <person name="Coughlan A.Y."/>
            <person name="Deshpande S."/>
            <person name="Douglass A.P."/>
            <person name="Hanson S.J."/>
            <person name="Klenk H.-P."/>
            <person name="Labutti K."/>
            <person name="Lapidus A."/>
            <person name="Lindquist E."/>
            <person name="Lipzen A."/>
            <person name="Meier-Kolthoff J.P."/>
            <person name="Ohm R.A."/>
            <person name="Otillar R.P."/>
            <person name="Pangilinan J."/>
            <person name="Peng Y."/>
            <person name="Rokas A."/>
            <person name="Rosa C.A."/>
            <person name="Scheuner C."/>
            <person name="Sibirny A.A."/>
            <person name="Slot J.C."/>
            <person name="Stielow J.B."/>
            <person name="Sun H."/>
            <person name="Kurtzman C.P."/>
            <person name="Blackwell M."/>
            <person name="Grigoriev I.V."/>
            <person name="Jeffries T.W."/>
        </authorList>
    </citation>
    <scope>NUCLEOTIDE SEQUENCE [LARGE SCALE GENOMIC DNA]</scope>
    <source>
        <strain evidence="5">NRRL Y-17324</strain>
    </source>
</reference>
<sequence length="160" mass="18221">MVKFYLKVSATLTNIAELTTFDTPQTPFEYKFKIECTGCRTIHDKPVTINRFESHEQAGSKGEASFVFRCKECKREHSANILKTNQSLSEDSKSAALLEIDARGIDFVEFIPDGRFEAVGPESGTKFEEIDLEENEWYDFDEKAGEEVSITDVEWTISRS</sequence>
<keyword evidence="3" id="KW-0862">Zinc</keyword>
<accession>A0A1E4SS85</accession>
<organism evidence="4 5">
    <name type="scientific">Suhomyces tanzawaensis NRRL Y-17324</name>
    <dbReference type="NCBI Taxonomy" id="984487"/>
    <lineage>
        <taxon>Eukaryota</taxon>
        <taxon>Fungi</taxon>
        <taxon>Dikarya</taxon>
        <taxon>Ascomycota</taxon>
        <taxon>Saccharomycotina</taxon>
        <taxon>Pichiomycetes</taxon>
        <taxon>Debaryomycetaceae</taxon>
        <taxon>Suhomyces</taxon>
    </lineage>
</organism>
<gene>
    <name evidence="4" type="ORF">CANTADRAFT_46023</name>
</gene>
<keyword evidence="5" id="KW-1185">Reference proteome</keyword>
<dbReference type="SUPFAM" id="SSF141678">
    <property type="entry name" value="MAL13P1.257-like"/>
    <property type="match status" value="1"/>
</dbReference>
<evidence type="ECO:0000313" key="5">
    <source>
        <dbReference type="Proteomes" id="UP000094285"/>
    </source>
</evidence>
<dbReference type="Pfam" id="PF05907">
    <property type="entry name" value="CXXC_Zn-b_euk"/>
    <property type="match status" value="1"/>
</dbReference>
<evidence type="ECO:0000256" key="3">
    <source>
        <dbReference type="ARBA" id="ARBA00022833"/>
    </source>
</evidence>
<dbReference type="RefSeq" id="XP_020067483.1">
    <property type="nucleotide sequence ID" value="XM_020209279.1"/>
</dbReference>
<evidence type="ECO:0000256" key="1">
    <source>
        <dbReference type="ARBA" id="ARBA00007818"/>
    </source>
</evidence>
<dbReference type="EMBL" id="KV453909">
    <property type="protein sequence ID" value="ODV82361.1"/>
    <property type="molecule type" value="Genomic_DNA"/>
</dbReference>
<evidence type="ECO:0000256" key="2">
    <source>
        <dbReference type="ARBA" id="ARBA00022723"/>
    </source>
</evidence>
<keyword evidence="2" id="KW-0479">Metal-binding</keyword>
<dbReference type="AlphaFoldDB" id="A0A1E4SS85"/>
<dbReference type="InterPro" id="IPR008584">
    <property type="entry name" value="CXXC_Zn-binding_euk"/>
</dbReference>
<dbReference type="STRING" id="984487.A0A1E4SS85"/>
<protein>
    <submittedName>
        <fullName evidence="4">DUF866-domain-containing protein</fullName>
    </submittedName>
</protein>